<comment type="catalytic activity">
    <reaction evidence="9">
        <text>N-terminal S-1,2-diacyl-sn-glyceryl-L-cysteinyl-[lipoprotein] + a glycerophospholipid = N-acyl-S-1,2-diacyl-sn-glyceryl-L-cysteinyl-[lipoprotein] + a 2-acyl-sn-glycero-3-phospholipid + H(+)</text>
        <dbReference type="Rhea" id="RHEA:48228"/>
        <dbReference type="Rhea" id="RHEA-COMP:14681"/>
        <dbReference type="Rhea" id="RHEA-COMP:14684"/>
        <dbReference type="ChEBI" id="CHEBI:15378"/>
        <dbReference type="ChEBI" id="CHEBI:136912"/>
        <dbReference type="ChEBI" id="CHEBI:140656"/>
        <dbReference type="ChEBI" id="CHEBI:140657"/>
        <dbReference type="ChEBI" id="CHEBI:140660"/>
        <dbReference type="EC" id="2.3.1.269"/>
    </reaction>
</comment>
<dbReference type="SUPFAM" id="SSF56317">
    <property type="entry name" value="Carbon-nitrogen hydrolase"/>
    <property type="match status" value="1"/>
</dbReference>
<dbReference type="CDD" id="cd07571">
    <property type="entry name" value="ALP_N-acyl_transferase"/>
    <property type="match status" value="1"/>
</dbReference>
<dbReference type="GO" id="GO:0042158">
    <property type="term" value="P:lipoprotein biosynthetic process"/>
    <property type="evidence" value="ECO:0007669"/>
    <property type="project" value="UniProtKB-UniRule"/>
</dbReference>
<feature type="domain" description="CN hydrolase" evidence="10">
    <location>
        <begin position="184"/>
        <end position="418"/>
    </location>
</feature>
<dbReference type="InterPro" id="IPR036526">
    <property type="entry name" value="C-N_Hydrolase_sf"/>
</dbReference>
<dbReference type="Pfam" id="PF00795">
    <property type="entry name" value="CN_hydrolase"/>
    <property type="match status" value="1"/>
</dbReference>
<dbReference type="STRING" id="522306.CAP2UW1_1245"/>
<feature type="transmembrane region" description="Helical" evidence="9">
    <location>
        <begin position="31"/>
        <end position="56"/>
    </location>
</feature>
<comment type="similarity">
    <text evidence="2 9">Belongs to the CN hydrolase family. Apolipoprotein N-acyltransferase subfamily.</text>
</comment>
<keyword evidence="6 9" id="KW-1133">Transmembrane helix</keyword>
<keyword evidence="4 9" id="KW-0808">Transferase</keyword>
<dbReference type="Gene3D" id="3.60.110.10">
    <property type="entry name" value="Carbon-nitrogen hydrolase"/>
    <property type="match status" value="1"/>
</dbReference>
<dbReference type="Pfam" id="PF20154">
    <property type="entry name" value="LNT_N"/>
    <property type="match status" value="1"/>
</dbReference>
<evidence type="ECO:0000256" key="2">
    <source>
        <dbReference type="ARBA" id="ARBA00010065"/>
    </source>
</evidence>
<dbReference type="InterPro" id="IPR003010">
    <property type="entry name" value="C-N_Hydrolase"/>
</dbReference>
<dbReference type="AlphaFoldDB" id="C7RRT4"/>
<dbReference type="KEGG" id="app:CAP2UW1_1245"/>
<reference evidence="11" key="2">
    <citation type="submission" date="2009-09" db="EMBL/GenBank/DDBJ databases">
        <title>Complete sequence of chromosome of Candidatus Accumulibacter phosphatis clade IIA str. UW-1.</title>
        <authorList>
            <consortium name="US DOE Joint Genome Institute"/>
            <person name="Martin H.G."/>
            <person name="Ivanova N."/>
            <person name="Kunin V."/>
            <person name="Warnecke F."/>
            <person name="Barry K."/>
            <person name="He S."/>
            <person name="Salamov A."/>
            <person name="Szeto E."/>
            <person name="Dalin E."/>
            <person name="Pangilinan J.L."/>
            <person name="Lapidus A."/>
            <person name="Lowry S."/>
            <person name="Kyrpides N.C."/>
            <person name="McMahon K.D."/>
            <person name="Hugenholtz P."/>
        </authorList>
    </citation>
    <scope>NUCLEOTIDE SEQUENCE [LARGE SCALE GENOMIC DNA]</scope>
    <source>
        <strain evidence="11">UW-1</strain>
    </source>
</reference>
<dbReference type="EC" id="2.3.1.269" evidence="9"/>
<evidence type="ECO:0000256" key="9">
    <source>
        <dbReference type="HAMAP-Rule" id="MF_01148"/>
    </source>
</evidence>
<proteinExistence type="inferred from homology"/>
<feature type="transmembrane region" description="Helical" evidence="9">
    <location>
        <begin position="7"/>
        <end position="25"/>
    </location>
</feature>
<dbReference type="HAMAP" id="MF_01148">
    <property type="entry name" value="Lnt"/>
    <property type="match status" value="1"/>
</dbReference>
<evidence type="ECO:0000256" key="7">
    <source>
        <dbReference type="ARBA" id="ARBA00023136"/>
    </source>
</evidence>
<protein>
    <recommendedName>
        <fullName evidence="9">Apolipoprotein N-acyltransferase</fullName>
        <shortName evidence="9">ALP N-acyltransferase</shortName>
        <ecNumber evidence="9">2.3.1.269</ecNumber>
    </recommendedName>
</protein>
<evidence type="ECO:0000256" key="5">
    <source>
        <dbReference type="ARBA" id="ARBA00022692"/>
    </source>
</evidence>
<comment type="subcellular location">
    <subcellularLocation>
        <location evidence="1 9">Cell membrane</location>
        <topology evidence="1 9">Multi-pass membrane protein</topology>
    </subcellularLocation>
</comment>
<sequence length="454" mass="48798">MIAGAYGCGLFLTGVSWVYVSLSVFGGMPVWLAGVATVLFCAVLALFSALGGALFVRLSAPGWFPRALLFAGLWTLAEWTRTWAFTGFPWLAAGYSQTPPSPLAGYAPLLGLHGVTLASALIGALILEVVRRWLSSESCGTRSLLRWCPALPLLATAVVLAAGGLLREVRWTQPTGEPLSVALLQGNVAQEMKWRPERFVDSLRTYYRLALENPAQLTVLPETALPAFLEQIPGEYLDALRQLALRQQGDLLLGIAIADGRQYFNAALSLGASGQQHYSKSHLVPFGEFVPPGFAWFMAKANIPMSDFTAGARAQAPLRLGGQYVAVNICYEDAFGEEIIGALPAATLLVNISNVAWFGDSLAPAQHLQIAQMRALETGRMMLRATNTGMTAIVDVDGHVQSVLPPFTRGALVGEVRGYSGATPYVRWGNWPAVVLALLLIALASDRKAFPRQA</sequence>
<feature type="transmembrane region" description="Helical" evidence="9">
    <location>
        <begin position="103"/>
        <end position="127"/>
    </location>
</feature>
<keyword evidence="11" id="KW-0449">Lipoprotein</keyword>
<evidence type="ECO:0000256" key="6">
    <source>
        <dbReference type="ARBA" id="ARBA00022989"/>
    </source>
</evidence>
<keyword evidence="7 9" id="KW-0472">Membrane</keyword>
<dbReference type="InterPro" id="IPR045378">
    <property type="entry name" value="LNT_N"/>
</dbReference>
<dbReference type="InterPro" id="IPR004563">
    <property type="entry name" value="Apolipo_AcylTrfase"/>
</dbReference>
<reference evidence="11" key="1">
    <citation type="submission" date="2009-08" db="EMBL/GenBank/DDBJ databases">
        <authorList>
            <consortium name="US DOE Joint Genome Institute"/>
            <person name="Lucas S."/>
            <person name="Copeland A."/>
            <person name="Lapidus A."/>
            <person name="Glavina del Rio T."/>
            <person name="Dalin E."/>
            <person name="Tice H."/>
            <person name="Bruce D."/>
            <person name="Barry K."/>
            <person name="Pitluck S."/>
            <person name="Lowry S."/>
            <person name="Larimer F."/>
            <person name="Land M."/>
            <person name="Hauser L."/>
            <person name="Kyrpides N."/>
            <person name="Ivanova N."/>
            <person name="McMahon K.D."/>
            <person name="Hugenholtz P."/>
        </authorList>
    </citation>
    <scope>NUCLEOTIDE SEQUENCE</scope>
    <source>
        <strain evidence="11">UW-1</strain>
    </source>
</reference>
<feature type="transmembrane region" description="Helical" evidence="9">
    <location>
        <begin position="147"/>
        <end position="166"/>
    </location>
</feature>
<evidence type="ECO:0000256" key="3">
    <source>
        <dbReference type="ARBA" id="ARBA00022475"/>
    </source>
</evidence>
<gene>
    <name evidence="9" type="primary">lnt</name>
    <name evidence="11" type="ordered locus">CAP2UW1_1245</name>
</gene>
<comment type="pathway">
    <text evidence="9">Protein modification; lipoprotein biosynthesis (N-acyl transfer).</text>
</comment>
<dbReference type="PANTHER" id="PTHR38686:SF1">
    <property type="entry name" value="APOLIPOPROTEIN N-ACYLTRANSFERASE"/>
    <property type="match status" value="1"/>
</dbReference>
<evidence type="ECO:0000313" key="11">
    <source>
        <dbReference type="EMBL" id="ACV34573.1"/>
    </source>
</evidence>
<dbReference type="HOGENOM" id="CLU_019563_3_0_4"/>
<feature type="transmembrane region" description="Helical" evidence="9">
    <location>
        <begin position="68"/>
        <end position="91"/>
    </location>
</feature>
<dbReference type="PANTHER" id="PTHR38686">
    <property type="entry name" value="APOLIPOPROTEIN N-ACYLTRANSFERASE"/>
    <property type="match status" value="1"/>
</dbReference>
<comment type="function">
    <text evidence="9">Catalyzes the phospholipid dependent N-acylation of the N-terminal cysteine of apolipoprotein, the last step in lipoprotein maturation.</text>
</comment>
<keyword evidence="8 9" id="KW-0012">Acyltransferase</keyword>
<dbReference type="PROSITE" id="PS50263">
    <property type="entry name" value="CN_HYDROLASE"/>
    <property type="match status" value="1"/>
</dbReference>
<dbReference type="GO" id="GO:0005886">
    <property type="term" value="C:plasma membrane"/>
    <property type="evidence" value="ECO:0007669"/>
    <property type="project" value="UniProtKB-SubCell"/>
</dbReference>
<keyword evidence="3 9" id="KW-1003">Cell membrane</keyword>
<dbReference type="eggNOG" id="COG0815">
    <property type="taxonomic scope" value="Bacteria"/>
</dbReference>
<evidence type="ECO:0000259" key="10">
    <source>
        <dbReference type="PROSITE" id="PS50263"/>
    </source>
</evidence>
<evidence type="ECO:0000256" key="1">
    <source>
        <dbReference type="ARBA" id="ARBA00004651"/>
    </source>
</evidence>
<evidence type="ECO:0000256" key="4">
    <source>
        <dbReference type="ARBA" id="ARBA00022679"/>
    </source>
</evidence>
<name>C7RRT4_ACCRE</name>
<keyword evidence="5 9" id="KW-0812">Transmembrane</keyword>
<dbReference type="UniPathway" id="UPA00666"/>
<comment type="caution">
    <text evidence="9">Lacks conserved residue(s) required for the propagation of feature annotation.</text>
</comment>
<dbReference type="GO" id="GO:0016410">
    <property type="term" value="F:N-acyltransferase activity"/>
    <property type="evidence" value="ECO:0007669"/>
    <property type="project" value="UniProtKB-UniRule"/>
</dbReference>
<dbReference type="EMBL" id="CP001715">
    <property type="protein sequence ID" value="ACV34573.1"/>
    <property type="molecule type" value="Genomic_DNA"/>
</dbReference>
<organism evidence="11">
    <name type="scientific">Accumulibacter regalis</name>
    <dbReference type="NCBI Taxonomy" id="522306"/>
    <lineage>
        <taxon>Bacteria</taxon>
        <taxon>Pseudomonadati</taxon>
        <taxon>Pseudomonadota</taxon>
        <taxon>Betaproteobacteria</taxon>
        <taxon>Candidatus Accumulibacter</taxon>
    </lineage>
</organism>
<evidence type="ECO:0000256" key="8">
    <source>
        <dbReference type="ARBA" id="ARBA00023315"/>
    </source>
</evidence>
<dbReference type="NCBIfam" id="TIGR00546">
    <property type="entry name" value="lnt"/>
    <property type="match status" value="1"/>
</dbReference>
<accession>C7RRT4</accession>